<keyword evidence="2" id="KW-0812">Transmembrane</keyword>
<dbReference type="AlphaFoldDB" id="A0A2Z4YQI0"/>
<keyword evidence="2" id="KW-0472">Membrane</keyword>
<evidence type="ECO:0000256" key="1">
    <source>
        <dbReference type="SAM" id="MobiDB-lite"/>
    </source>
</evidence>
<organism evidence="3 4">
    <name type="scientific">Rhizobium leguminosarum</name>
    <dbReference type="NCBI Taxonomy" id="384"/>
    <lineage>
        <taxon>Bacteria</taxon>
        <taxon>Pseudomonadati</taxon>
        <taxon>Pseudomonadota</taxon>
        <taxon>Alphaproteobacteria</taxon>
        <taxon>Hyphomicrobiales</taxon>
        <taxon>Rhizobiaceae</taxon>
        <taxon>Rhizobium/Agrobacterium group</taxon>
        <taxon>Rhizobium</taxon>
    </lineage>
</organism>
<dbReference type="RefSeq" id="WP_112907799.1">
    <property type="nucleotide sequence ID" value="NZ_CP030761.1"/>
</dbReference>
<dbReference type="Proteomes" id="UP000251166">
    <property type="component" value="Plasmid unnamed1"/>
</dbReference>
<sequence length="135" mass="14514">MPRRKSTETTTLDSRGAKIGEPVPKAVIDTNTASVGVPRQPDHDLGEELSVLRKQIGALQQQVLDAARSAKGSAGRAMRQTEAAVKLYPASTLLLVAVIAGALAFAGRRAALPRHRPQPALRELRDLYDSIRGRV</sequence>
<evidence type="ECO:0000313" key="3">
    <source>
        <dbReference type="EMBL" id="AXA42702.1"/>
    </source>
</evidence>
<gene>
    <name evidence="3" type="ORF">DLJ82_5141</name>
</gene>
<proteinExistence type="predicted"/>
<keyword evidence="2" id="KW-1133">Transmembrane helix</keyword>
<accession>A0A2Z4YQI0</accession>
<dbReference type="EMBL" id="CP030761">
    <property type="protein sequence ID" value="AXA42702.1"/>
    <property type="molecule type" value="Genomic_DNA"/>
</dbReference>
<geneLocation type="plasmid" evidence="3 4">
    <name>unnamed1</name>
</geneLocation>
<name>A0A2Z4YQI0_RHILE</name>
<evidence type="ECO:0008006" key="5">
    <source>
        <dbReference type="Google" id="ProtNLM"/>
    </source>
</evidence>
<reference evidence="3 4" key="1">
    <citation type="submission" date="2018-07" db="EMBL/GenBank/DDBJ databases">
        <title>Rhizobium leguminosarum strain:ATCC 14479 Genome sequencing and assembly.</title>
        <authorList>
            <person name="Chakraborty R."/>
        </authorList>
    </citation>
    <scope>NUCLEOTIDE SEQUENCE [LARGE SCALE GENOMIC DNA]</scope>
    <source>
        <strain evidence="3 4">ATCC 14479</strain>
        <plasmid evidence="4">Plasmid unnamed1</plasmid>
    </source>
</reference>
<protein>
    <recommendedName>
        <fullName evidence="5">DUF3618 domain-containing protein</fullName>
    </recommendedName>
</protein>
<evidence type="ECO:0000313" key="4">
    <source>
        <dbReference type="Proteomes" id="UP000251166"/>
    </source>
</evidence>
<feature type="transmembrane region" description="Helical" evidence="2">
    <location>
        <begin position="87"/>
        <end position="106"/>
    </location>
</feature>
<keyword evidence="3" id="KW-0614">Plasmid</keyword>
<feature type="region of interest" description="Disordered" evidence="1">
    <location>
        <begin position="1"/>
        <end position="23"/>
    </location>
</feature>
<evidence type="ECO:0000256" key="2">
    <source>
        <dbReference type="SAM" id="Phobius"/>
    </source>
</evidence>